<organism evidence="3 4">
    <name type="scientific">Pseudomonas neustonica</name>
    <dbReference type="NCBI Taxonomy" id="2487346"/>
    <lineage>
        <taxon>Bacteria</taxon>
        <taxon>Pseudomonadati</taxon>
        <taxon>Pseudomonadota</taxon>
        <taxon>Gammaproteobacteria</taxon>
        <taxon>Pseudomonadales</taxon>
        <taxon>Pseudomonadaceae</taxon>
        <taxon>Pseudomonas</taxon>
    </lineage>
</organism>
<proteinExistence type="predicted"/>
<name>A0ABX9XLI4_9PSED</name>
<comment type="caution">
    <text evidence="3">The sequence shown here is derived from an EMBL/GenBank/DDBJ whole genome shotgun (WGS) entry which is preliminary data.</text>
</comment>
<dbReference type="InterPro" id="IPR036709">
    <property type="entry name" value="Autotransporte_beta_dom_sf"/>
</dbReference>
<reference evidence="3 4" key="1">
    <citation type="submission" date="2018-11" db="EMBL/GenBank/DDBJ databases">
        <authorList>
            <person name="Jang G.I."/>
            <person name="Hwang C.Y."/>
        </authorList>
    </citation>
    <scope>NUCLEOTIDE SEQUENCE [LARGE SCALE GENOMIC DNA]</scope>
    <source>
        <strain evidence="3 4">SSM26</strain>
    </source>
</reference>
<dbReference type="Gene3D" id="2.40.128.130">
    <property type="entry name" value="Autotransporter beta-domain"/>
    <property type="match status" value="1"/>
</dbReference>
<dbReference type="Pfam" id="PF03797">
    <property type="entry name" value="Autotransporter"/>
    <property type="match status" value="1"/>
</dbReference>
<feature type="chain" id="PRO_5045620507" evidence="1">
    <location>
        <begin position="29"/>
        <end position="451"/>
    </location>
</feature>
<evidence type="ECO:0000256" key="1">
    <source>
        <dbReference type="SAM" id="SignalP"/>
    </source>
</evidence>
<evidence type="ECO:0000313" key="3">
    <source>
        <dbReference type="EMBL" id="ROZ87738.1"/>
    </source>
</evidence>
<dbReference type="Proteomes" id="UP000275199">
    <property type="component" value="Unassembled WGS sequence"/>
</dbReference>
<dbReference type="SUPFAM" id="SSF103515">
    <property type="entry name" value="Autotransporter"/>
    <property type="match status" value="1"/>
</dbReference>
<keyword evidence="4" id="KW-1185">Reference proteome</keyword>
<gene>
    <name evidence="3" type="ORF">EF096_02410</name>
</gene>
<evidence type="ECO:0000259" key="2">
    <source>
        <dbReference type="PROSITE" id="PS51208"/>
    </source>
</evidence>
<evidence type="ECO:0000313" key="4">
    <source>
        <dbReference type="Proteomes" id="UP000275199"/>
    </source>
</evidence>
<dbReference type="InterPro" id="IPR005546">
    <property type="entry name" value="Autotransporte_beta"/>
</dbReference>
<dbReference type="EMBL" id="RKKU01000002">
    <property type="protein sequence ID" value="ROZ87738.1"/>
    <property type="molecule type" value="Genomic_DNA"/>
</dbReference>
<accession>A0ABX9XLI4</accession>
<dbReference type="SMART" id="SM00869">
    <property type="entry name" value="Autotransporter"/>
    <property type="match status" value="1"/>
</dbReference>
<keyword evidence="1" id="KW-0732">Signal</keyword>
<dbReference type="PROSITE" id="PS51208">
    <property type="entry name" value="AUTOTRANSPORTER"/>
    <property type="match status" value="1"/>
</dbReference>
<protein>
    <submittedName>
        <fullName evidence="3">Autotransporter outer membrane beta-barrel domain-containing protein</fullName>
    </submittedName>
</protein>
<sequence>MEVSLKLKNRLLPFSFVAGLCLPMVGFAEPGPVDPSMNPFVTVEYGGSTYSITYLNTSYTDSPDILSAQPWWGNSSLSYALAGLVGQAGNLDTFLLFAYGIQDDSVSITYLPGGSGSVEDCPNGCPRVVDVYNYAILNELITQASMANSLQSTSQGLSSLNSGLNMMINGAHSRPLSRMVAPGKSTFWAAGDWGTDEHGQRSGSAGLAEVGVGHNYGSVQLNASLGQTWARQDLSSNGRAESDGQYLLVEGIVPVSSEQNLFATLGAFGHWGEIDMRRGYISASALDSSKGNADSQTWGLRARLDWVDALSLGNTGISPYADLSYTHSKLDGYTEKGGANPASFDSRTDRYTEARLGFGTETPLSWWSGYNLVANLEAAHRFEDRSAGVSGNVNGLFTFNLPGEDYQNDWLKAGVGIEGLLGDGKASLMLNGTTDSDQPDMWVAASYQLSF</sequence>
<feature type="domain" description="Autotransporter" evidence="2">
    <location>
        <begin position="180"/>
        <end position="451"/>
    </location>
</feature>
<feature type="signal peptide" evidence="1">
    <location>
        <begin position="1"/>
        <end position="28"/>
    </location>
</feature>